<evidence type="ECO:0000313" key="3">
    <source>
        <dbReference type="RefSeq" id="XP_012943404.1"/>
    </source>
</evidence>
<sequence length="315" mass="34429">MQKQTGNPYPGFDETGHYYEPRPAPRVRPEAEEIASRNKGSIDLFNSEKHTHVIPPPHSPRCPTGEARQNYEVSRTGHVGNLLGGKGPAPPVAVSPAPRVTVQSEDIAEAHKGGPMNKLLTNYGHNRPSPRPLARVKPEAEETADMSKGGRMNSLMHNPSEMHETPRNAPRVKREAEVTAEYGKGASMSKIMGRYGETPRSTRAVPRVKPEAENTAKLDQGVQMDGLFHKYGNQPQSARPAPKVKNGHEIANLDKGGRMSKLMHEGNKLPSDPKPPPRAASSAGRKNIKKSRGNISNIFAETSKWQIVPTPGVRN</sequence>
<feature type="compositionally biased region" description="Basic and acidic residues" evidence="1">
    <location>
        <begin position="246"/>
        <end position="267"/>
    </location>
</feature>
<dbReference type="Proteomes" id="UP000694888">
    <property type="component" value="Unplaced"/>
</dbReference>
<protein>
    <submittedName>
        <fullName evidence="3">Uncharacterized protein LOC101847371</fullName>
    </submittedName>
</protein>
<dbReference type="RefSeq" id="XP_012943404.1">
    <property type="nucleotide sequence ID" value="XM_013087950.2"/>
</dbReference>
<feature type="compositionally biased region" description="Polar residues" evidence="1">
    <location>
        <begin position="293"/>
        <end position="305"/>
    </location>
</feature>
<name>A0ABM1A9I3_APLCA</name>
<evidence type="ECO:0000256" key="1">
    <source>
        <dbReference type="SAM" id="MobiDB-lite"/>
    </source>
</evidence>
<gene>
    <name evidence="3" type="primary">LOC101847371</name>
</gene>
<evidence type="ECO:0000313" key="2">
    <source>
        <dbReference type="Proteomes" id="UP000694888"/>
    </source>
</evidence>
<feature type="compositionally biased region" description="Basic and acidic residues" evidence="1">
    <location>
        <begin position="27"/>
        <end position="36"/>
    </location>
</feature>
<feature type="compositionally biased region" description="Basic and acidic residues" evidence="1">
    <location>
        <begin position="160"/>
        <end position="177"/>
    </location>
</feature>
<keyword evidence="2" id="KW-1185">Reference proteome</keyword>
<dbReference type="GeneID" id="101847371"/>
<reference evidence="3" key="1">
    <citation type="submission" date="2025-08" db="UniProtKB">
        <authorList>
            <consortium name="RefSeq"/>
        </authorList>
    </citation>
    <scope>IDENTIFICATION</scope>
</reference>
<accession>A0ABM1A9I3</accession>
<feature type="region of interest" description="Disordered" evidence="1">
    <location>
        <begin position="1"/>
        <end position="315"/>
    </location>
</feature>
<proteinExistence type="predicted"/>
<organism evidence="2 3">
    <name type="scientific">Aplysia californica</name>
    <name type="common">California sea hare</name>
    <dbReference type="NCBI Taxonomy" id="6500"/>
    <lineage>
        <taxon>Eukaryota</taxon>
        <taxon>Metazoa</taxon>
        <taxon>Spiralia</taxon>
        <taxon>Lophotrochozoa</taxon>
        <taxon>Mollusca</taxon>
        <taxon>Gastropoda</taxon>
        <taxon>Heterobranchia</taxon>
        <taxon>Euthyneura</taxon>
        <taxon>Tectipleura</taxon>
        <taxon>Aplysiida</taxon>
        <taxon>Aplysioidea</taxon>
        <taxon>Aplysiidae</taxon>
        <taxon>Aplysia</taxon>
    </lineage>
</organism>